<dbReference type="InterPro" id="IPR052542">
    <property type="entry name" value="Cholesterol_Oxidase"/>
</dbReference>
<dbReference type="OrthoDB" id="1154541at2"/>
<keyword evidence="7" id="KW-1185">Reference proteome</keyword>
<evidence type="ECO:0000256" key="3">
    <source>
        <dbReference type="ARBA" id="ARBA00022630"/>
    </source>
</evidence>
<sequence length="125" mass="14145">MSKEVGFVKRQRIPVERVSRRPSLQQAQEILRPACYPERKHGYPILPKTEAMKVAVRALNEKFAFVPINVTFHNYINHVGVLQHKCDLWGNSVTGCNYGAKSTILINYLPDAKNHVAAVFTQVSV</sequence>
<accession>A0A2T2YLU3</accession>
<name>A0A2T2YLU3_9BACT</name>
<comment type="similarity">
    <text evidence="2">Belongs to the GMC oxidoreductase family.</text>
</comment>
<evidence type="ECO:0000256" key="2">
    <source>
        <dbReference type="ARBA" id="ARBA00010790"/>
    </source>
</evidence>
<comment type="caution">
    <text evidence="6">The sequence shown here is derived from an EMBL/GenBank/DDBJ whole genome shotgun (WGS) entry which is preliminary data.</text>
</comment>
<gene>
    <name evidence="6" type="ORF">AHMF7605_24770</name>
</gene>
<evidence type="ECO:0000256" key="5">
    <source>
        <dbReference type="ARBA" id="ARBA00023002"/>
    </source>
</evidence>
<dbReference type="GO" id="GO:0016491">
    <property type="term" value="F:oxidoreductase activity"/>
    <property type="evidence" value="ECO:0007669"/>
    <property type="project" value="UniProtKB-KW"/>
</dbReference>
<reference evidence="6 7" key="1">
    <citation type="submission" date="2018-03" db="EMBL/GenBank/DDBJ databases">
        <title>Adhaeribacter sp. HMF7605 Genome sequencing and assembly.</title>
        <authorList>
            <person name="Kang H."/>
            <person name="Kang J."/>
            <person name="Cha I."/>
            <person name="Kim H."/>
            <person name="Joh K."/>
        </authorList>
    </citation>
    <scope>NUCLEOTIDE SEQUENCE [LARGE SCALE GENOMIC DNA]</scope>
    <source>
        <strain evidence="6 7">HMF7605</strain>
    </source>
</reference>
<protein>
    <submittedName>
        <fullName evidence="6">Uncharacterized protein</fullName>
    </submittedName>
</protein>
<evidence type="ECO:0000256" key="1">
    <source>
        <dbReference type="ARBA" id="ARBA00001974"/>
    </source>
</evidence>
<evidence type="ECO:0000313" key="6">
    <source>
        <dbReference type="EMBL" id="PSR56478.1"/>
    </source>
</evidence>
<dbReference type="PANTHER" id="PTHR47470:SF1">
    <property type="entry name" value="FAD-DEPENDENT OXIDOREDUCTASE 2 FAD BINDING DOMAIN-CONTAINING PROTEIN"/>
    <property type="match status" value="1"/>
</dbReference>
<keyword evidence="3" id="KW-0285">Flavoprotein</keyword>
<comment type="cofactor">
    <cofactor evidence="1">
        <name>FAD</name>
        <dbReference type="ChEBI" id="CHEBI:57692"/>
    </cofactor>
</comment>
<dbReference type="AlphaFoldDB" id="A0A2T2YLU3"/>
<evidence type="ECO:0000256" key="4">
    <source>
        <dbReference type="ARBA" id="ARBA00022827"/>
    </source>
</evidence>
<organism evidence="6 7">
    <name type="scientific">Adhaeribacter arboris</name>
    <dbReference type="NCBI Taxonomy" id="2072846"/>
    <lineage>
        <taxon>Bacteria</taxon>
        <taxon>Pseudomonadati</taxon>
        <taxon>Bacteroidota</taxon>
        <taxon>Cytophagia</taxon>
        <taxon>Cytophagales</taxon>
        <taxon>Hymenobacteraceae</taxon>
        <taxon>Adhaeribacter</taxon>
    </lineage>
</organism>
<evidence type="ECO:0000313" key="7">
    <source>
        <dbReference type="Proteomes" id="UP000240357"/>
    </source>
</evidence>
<dbReference type="Proteomes" id="UP000240357">
    <property type="component" value="Unassembled WGS sequence"/>
</dbReference>
<proteinExistence type="inferred from homology"/>
<dbReference type="RefSeq" id="WP_106932655.1">
    <property type="nucleotide sequence ID" value="NZ_PYFT01000001.1"/>
</dbReference>
<keyword evidence="4" id="KW-0274">FAD</keyword>
<keyword evidence="5" id="KW-0560">Oxidoreductase</keyword>
<dbReference type="PANTHER" id="PTHR47470">
    <property type="entry name" value="CHOLESTEROL OXIDASE"/>
    <property type="match status" value="1"/>
</dbReference>
<dbReference type="EMBL" id="PYFT01000001">
    <property type="protein sequence ID" value="PSR56478.1"/>
    <property type="molecule type" value="Genomic_DNA"/>
</dbReference>